<evidence type="ECO:0000313" key="7">
    <source>
        <dbReference type="Proteomes" id="UP000294321"/>
    </source>
</evidence>
<dbReference type="OrthoDB" id="92887at2"/>
<organism evidence="6 7">
    <name type="scientific">Acetilactobacillus jinshanensis</name>
    <dbReference type="NCBI Taxonomy" id="1720083"/>
    <lineage>
        <taxon>Bacteria</taxon>
        <taxon>Bacillati</taxon>
        <taxon>Bacillota</taxon>
        <taxon>Bacilli</taxon>
        <taxon>Lactobacillales</taxon>
        <taxon>Lactobacillaceae</taxon>
        <taxon>Acetilactobacillus</taxon>
    </lineage>
</organism>
<evidence type="ECO:0000256" key="2">
    <source>
        <dbReference type="ARBA" id="ARBA00022692"/>
    </source>
</evidence>
<evidence type="ECO:0000256" key="3">
    <source>
        <dbReference type="ARBA" id="ARBA00022989"/>
    </source>
</evidence>
<evidence type="ECO:0000256" key="4">
    <source>
        <dbReference type="ARBA" id="ARBA00023136"/>
    </source>
</evidence>
<protein>
    <submittedName>
        <fullName evidence="6">Energy-coupling factor transporter transmembrane protein EcfT</fullName>
    </submittedName>
</protein>
<feature type="transmembrane region" description="Helical" evidence="5">
    <location>
        <begin position="20"/>
        <end position="39"/>
    </location>
</feature>
<gene>
    <name evidence="6" type="ORF">ELX58_00985</name>
</gene>
<name>A0A4P6ZJI2_9LACO</name>
<keyword evidence="2 5" id="KW-0812">Transmembrane</keyword>
<evidence type="ECO:0000256" key="1">
    <source>
        <dbReference type="ARBA" id="ARBA00004141"/>
    </source>
</evidence>
<dbReference type="InterPro" id="IPR003339">
    <property type="entry name" value="ABC/ECF_trnsptr_transmembrane"/>
</dbReference>
<dbReference type="Pfam" id="PF02361">
    <property type="entry name" value="CbiQ"/>
    <property type="match status" value="1"/>
</dbReference>
<dbReference type="EMBL" id="CP034726">
    <property type="protein sequence ID" value="QBP17774.1"/>
    <property type="molecule type" value="Genomic_DNA"/>
</dbReference>
<feature type="transmembrane region" description="Helical" evidence="5">
    <location>
        <begin position="46"/>
        <end position="68"/>
    </location>
</feature>
<reference evidence="7" key="1">
    <citation type="submission" date="2018-12" db="EMBL/GenBank/DDBJ databases">
        <title>A new species of lactobacillus.</title>
        <authorList>
            <person name="Jian Y."/>
            <person name="Xin L."/>
            <person name="Hong Z.J."/>
            <person name="Ming L.Z."/>
            <person name="Hong X.Z."/>
        </authorList>
    </citation>
    <scope>NUCLEOTIDE SEQUENCE [LARGE SCALE GENOMIC DNA]</scope>
    <source>
        <strain evidence="7">HSLZ-75</strain>
    </source>
</reference>
<keyword evidence="7" id="KW-1185">Reference proteome</keyword>
<keyword evidence="4 5" id="KW-0472">Membrane</keyword>
<evidence type="ECO:0000313" key="6">
    <source>
        <dbReference type="EMBL" id="QBP17774.1"/>
    </source>
</evidence>
<comment type="subcellular location">
    <subcellularLocation>
        <location evidence="1">Membrane</location>
        <topology evidence="1">Multi-pass membrane protein</topology>
    </subcellularLocation>
</comment>
<keyword evidence="3 5" id="KW-1133">Transmembrane helix</keyword>
<sequence>MNAVMKLGISLLLGIELSFTPSLSLNVGLIIASLIYLFIRHIHWKVLLYLMLVPVIPAVGVAITQIMYGAGLNYGVILATRIYAYILIGADLVINTTALEMTNALEENCHLPAKFAFGILSALNLIPQIVYQVKVIKVAAEMRGVHLTWISPTLYFKAILASIQWADQLANAMKSHGFVEDAPRTHYYQYPIHPSDWFKSIGLFIIIQLLIFI</sequence>
<dbReference type="KEGG" id="lji:ELX58_00985"/>
<dbReference type="AlphaFoldDB" id="A0A4P6ZJI2"/>
<dbReference type="Proteomes" id="UP000294321">
    <property type="component" value="Chromosome"/>
</dbReference>
<dbReference type="GO" id="GO:0005886">
    <property type="term" value="C:plasma membrane"/>
    <property type="evidence" value="ECO:0007669"/>
    <property type="project" value="UniProtKB-ARBA"/>
</dbReference>
<accession>A0A4P6ZJI2</accession>
<proteinExistence type="predicted"/>
<dbReference type="RefSeq" id="WP_133441319.1">
    <property type="nucleotide sequence ID" value="NZ_CP034726.1"/>
</dbReference>
<feature type="transmembrane region" description="Helical" evidence="5">
    <location>
        <begin position="74"/>
        <end position="94"/>
    </location>
</feature>
<evidence type="ECO:0000256" key="5">
    <source>
        <dbReference type="SAM" id="Phobius"/>
    </source>
</evidence>
<dbReference type="CDD" id="cd16914">
    <property type="entry name" value="EcfT"/>
    <property type="match status" value="1"/>
</dbReference>